<dbReference type="InterPro" id="IPR029010">
    <property type="entry name" value="ThuA-like"/>
</dbReference>
<dbReference type="Pfam" id="PF06283">
    <property type="entry name" value="ThuA"/>
    <property type="match status" value="1"/>
</dbReference>
<dbReference type="EMBL" id="JACHOO010000007">
    <property type="protein sequence ID" value="MBB5754286.1"/>
    <property type="molecule type" value="Genomic_DNA"/>
</dbReference>
<dbReference type="InterPro" id="IPR029062">
    <property type="entry name" value="Class_I_gatase-like"/>
</dbReference>
<organism evidence="2 3">
    <name type="scientific">Prosthecomicrobium pneumaticum</name>
    <dbReference type="NCBI Taxonomy" id="81895"/>
    <lineage>
        <taxon>Bacteria</taxon>
        <taxon>Pseudomonadati</taxon>
        <taxon>Pseudomonadota</taxon>
        <taxon>Alphaproteobacteria</taxon>
        <taxon>Hyphomicrobiales</taxon>
        <taxon>Kaistiaceae</taxon>
        <taxon>Prosthecomicrobium</taxon>
    </lineage>
</organism>
<reference evidence="2 3" key="1">
    <citation type="submission" date="2020-08" db="EMBL/GenBank/DDBJ databases">
        <title>Genomic Encyclopedia of Type Strains, Phase IV (KMG-IV): sequencing the most valuable type-strain genomes for metagenomic binning, comparative biology and taxonomic classification.</title>
        <authorList>
            <person name="Goeker M."/>
        </authorList>
    </citation>
    <scope>NUCLEOTIDE SEQUENCE [LARGE SCALE GENOMIC DNA]</scope>
    <source>
        <strain evidence="2 3">DSM 16268</strain>
    </source>
</reference>
<dbReference type="PANTHER" id="PTHR40469">
    <property type="entry name" value="SECRETED GLYCOSYL HYDROLASE"/>
    <property type="match status" value="1"/>
</dbReference>
<name>A0A7W9FPB2_9HYPH</name>
<evidence type="ECO:0000313" key="3">
    <source>
        <dbReference type="Proteomes" id="UP000523821"/>
    </source>
</evidence>
<sequence>MRDALIVWGGWAGHEPEQGAAVVKEMLEGEGFRVRVETETAAFADPAIRDYSLIVPIYTMATIEKGEVENLTAAVRGGVGIAGWHGGMGDAFRTATEYQFMVGGQWVSHPGNIIDYTVDVIRPDDPVMEGIASFPYRSEQYYMHVDPANEVLATTTFTGAHAPWIDGVVMPVVWKKRYGEGRVFYSSLGHVASEFQVPQMKTILLRGMLWAAR</sequence>
<gene>
    <name evidence="2" type="ORF">GGQ63_003367</name>
</gene>
<proteinExistence type="predicted"/>
<dbReference type="AlphaFoldDB" id="A0A7W9FPB2"/>
<feature type="domain" description="ThuA-like" evidence="1">
    <location>
        <begin position="4"/>
        <end position="211"/>
    </location>
</feature>
<protein>
    <recommendedName>
        <fullName evidence="1">ThuA-like domain-containing protein</fullName>
    </recommendedName>
</protein>
<dbReference type="SUPFAM" id="SSF52317">
    <property type="entry name" value="Class I glutamine amidotransferase-like"/>
    <property type="match status" value="1"/>
</dbReference>
<dbReference type="Proteomes" id="UP000523821">
    <property type="component" value="Unassembled WGS sequence"/>
</dbReference>
<comment type="caution">
    <text evidence="2">The sequence shown here is derived from an EMBL/GenBank/DDBJ whole genome shotgun (WGS) entry which is preliminary data.</text>
</comment>
<evidence type="ECO:0000313" key="2">
    <source>
        <dbReference type="EMBL" id="MBB5754286.1"/>
    </source>
</evidence>
<dbReference type="PANTHER" id="PTHR40469:SF2">
    <property type="entry name" value="GALACTOSE-BINDING DOMAIN-LIKE SUPERFAMILY PROTEIN"/>
    <property type="match status" value="1"/>
</dbReference>
<accession>A0A7W9FPB2</accession>
<keyword evidence="3" id="KW-1185">Reference proteome</keyword>
<dbReference type="Gene3D" id="3.40.50.880">
    <property type="match status" value="1"/>
</dbReference>
<dbReference type="RefSeq" id="WP_183857734.1">
    <property type="nucleotide sequence ID" value="NZ_JACHOO010000007.1"/>
</dbReference>
<evidence type="ECO:0000259" key="1">
    <source>
        <dbReference type="Pfam" id="PF06283"/>
    </source>
</evidence>